<dbReference type="InterPro" id="IPR050553">
    <property type="entry name" value="Thioredoxin_ResA/DsbE_sf"/>
</dbReference>
<dbReference type="AlphaFoldDB" id="A0A8J3VGU4"/>
<feature type="signal peptide" evidence="1">
    <location>
        <begin position="1"/>
        <end position="27"/>
    </location>
</feature>
<organism evidence="3 4">
    <name type="scientific">Rhizocola hellebori</name>
    <dbReference type="NCBI Taxonomy" id="1392758"/>
    <lineage>
        <taxon>Bacteria</taxon>
        <taxon>Bacillati</taxon>
        <taxon>Actinomycetota</taxon>
        <taxon>Actinomycetes</taxon>
        <taxon>Micromonosporales</taxon>
        <taxon>Micromonosporaceae</taxon>
        <taxon>Rhizocola</taxon>
    </lineage>
</organism>
<dbReference type="InterPro" id="IPR036249">
    <property type="entry name" value="Thioredoxin-like_sf"/>
</dbReference>
<name>A0A8J3VGU4_9ACTN</name>
<proteinExistence type="predicted"/>
<evidence type="ECO:0000313" key="3">
    <source>
        <dbReference type="EMBL" id="GIH05248.1"/>
    </source>
</evidence>
<dbReference type="GO" id="GO:0016209">
    <property type="term" value="F:antioxidant activity"/>
    <property type="evidence" value="ECO:0007669"/>
    <property type="project" value="InterPro"/>
</dbReference>
<evidence type="ECO:0000256" key="1">
    <source>
        <dbReference type="SAM" id="SignalP"/>
    </source>
</evidence>
<feature type="domain" description="Thioredoxin" evidence="2">
    <location>
        <begin position="53"/>
        <end position="189"/>
    </location>
</feature>
<evidence type="ECO:0000259" key="2">
    <source>
        <dbReference type="PROSITE" id="PS51352"/>
    </source>
</evidence>
<keyword evidence="1" id="KW-0732">Signal</keyword>
<dbReference type="InterPro" id="IPR013766">
    <property type="entry name" value="Thioredoxin_domain"/>
</dbReference>
<dbReference type="Gene3D" id="3.40.30.10">
    <property type="entry name" value="Glutaredoxin"/>
    <property type="match status" value="1"/>
</dbReference>
<dbReference type="GO" id="GO:0016491">
    <property type="term" value="F:oxidoreductase activity"/>
    <property type="evidence" value="ECO:0007669"/>
    <property type="project" value="InterPro"/>
</dbReference>
<dbReference type="InterPro" id="IPR000866">
    <property type="entry name" value="AhpC/TSA"/>
</dbReference>
<evidence type="ECO:0000313" key="4">
    <source>
        <dbReference type="Proteomes" id="UP000612899"/>
    </source>
</evidence>
<accession>A0A8J3VGU4</accession>
<sequence>MRSKVSAMLRTRLALTIGAVFLTAACATEVPSSGPATSVSVATSQSSLPPTSSSVVPETLRFTVSTVDGQSFDAASLAGKPVAFWFWAAWCPTCKGDAAKVRLLQQQLAGKVNVVGVAGLGSGADGMRKFVTDYQLSGFPQLADDTGTVWKKFEVPSQHYYVILDSAGAIVHRGRLSISELQQRLSGLA</sequence>
<protein>
    <submittedName>
        <fullName evidence="3">Thiol:disulfide interchange protein</fullName>
    </submittedName>
</protein>
<dbReference type="Pfam" id="PF00578">
    <property type="entry name" value="AhpC-TSA"/>
    <property type="match status" value="1"/>
</dbReference>
<dbReference type="PROSITE" id="PS51257">
    <property type="entry name" value="PROKAR_LIPOPROTEIN"/>
    <property type="match status" value="1"/>
</dbReference>
<keyword evidence="4" id="KW-1185">Reference proteome</keyword>
<feature type="chain" id="PRO_5035243481" evidence="1">
    <location>
        <begin position="28"/>
        <end position="189"/>
    </location>
</feature>
<gene>
    <name evidence="3" type="primary">dsbF</name>
    <name evidence="3" type="ORF">Rhe02_33150</name>
</gene>
<dbReference type="SUPFAM" id="SSF52833">
    <property type="entry name" value="Thioredoxin-like"/>
    <property type="match status" value="1"/>
</dbReference>
<dbReference type="Proteomes" id="UP000612899">
    <property type="component" value="Unassembled WGS sequence"/>
</dbReference>
<dbReference type="PANTHER" id="PTHR42852">
    <property type="entry name" value="THIOL:DISULFIDE INTERCHANGE PROTEIN DSBE"/>
    <property type="match status" value="1"/>
</dbReference>
<comment type="caution">
    <text evidence="3">The sequence shown here is derived from an EMBL/GenBank/DDBJ whole genome shotgun (WGS) entry which is preliminary data.</text>
</comment>
<dbReference type="EMBL" id="BONY01000017">
    <property type="protein sequence ID" value="GIH05248.1"/>
    <property type="molecule type" value="Genomic_DNA"/>
</dbReference>
<dbReference type="PROSITE" id="PS51352">
    <property type="entry name" value="THIOREDOXIN_2"/>
    <property type="match status" value="1"/>
</dbReference>
<dbReference type="PANTHER" id="PTHR42852:SF17">
    <property type="entry name" value="THIOREDOXIN-LIKE PROTEIN HI_1115"/>
    <property type="match status" value="1"/>
</dbReference>
<reference evidence="3" key="1">
    <citation type="submission" date="2021-01" db="EMBL/GenBank/DDBJ databases">
        <title>Whole genome shotgun sequence of Rhizocola hellebori NBRC 109834.</title>
        <authorList>
            <person name="Komaki H."/>
            <person name="Tamura T."/>
        </authorList>
    </citation>
    <scope>NUCLEOTIDE SEQUENCE</scope>
    <source>
        <strain evidence="3">NBRC 109834</strain>
    </source>
</reference>